<proteinExistence type="predicted"/>
<sequence>MSMDSPQLRSASPLAGDPELGSRIEELENTLSLVATENIHLSEALNNIDMMVDARGWKPLYDNNDGQGLTLAQLHDISRQIRELAIANPLIRRGSELRNIATWGGGVEFVNEKNKPLKKSVQKLIKSKRNRRYVFSPDAYEELERAVFTEGNVYLLGDDRTKEIQRIPIREITADLRNPDNYEEIWAYRREWNPDPYDKSRVKVRWYYTDIHDGRRATSLKVGQDQVQQVDNTKTIIDGSFNSQIGWPFGVPDALSVIAWARLYREFLVNGYVMSRALAQIAFKVMAKTAQGGQNASVEVNQPGQSGSTATMGEGLDMAPLATAGKGYDFASGRPMLSQLAAALGVSLVALTGDSGAAGGSSASEQTLGSPTRLVAAMRRQAWDEFFDRLFSYLGQDDVKVIWHDLSDEQVQRRLQSWVLAHNSGLFKPEVVQAGIATELGISEYGEIPEGYLPMNNVKSAKAAQLGSGQDGTQDTSKTAGTGQGQNSPAGEAPNDHDTDEK</sequence>
<reference evidence="2 3" key="1">
    <citation type="journal article" date="2010" name="Microbiology">
        <title>The endolysins of bacteriophages CMP1 and CN77 are specific for the lysis of Clavibacter michiganensis strains.</title>
        <authorList>
            <person name="Wittmann J."/>
            <person name="Eichenlaub R."/>
            <person name="Dreiseikelmann B."/>
        </authorList>
    </citation>
    <scope>NUCLEOTIDE SEQUENCE [LARGE SCALE GENOMIC DNA]</scope>
</reference>
<accession>D0U1Z6</accession>
<dbReference type="RefSeq" id="YP_003359103.1">
    <property type="nucleotide sequence ID" value="NC_013698.1"/>
</dbReference>
<dbReference type="Proteomes" id="UP000002628">
    <property type="component" value="Segment"/>
</dbReference>
<evidence type="ECO:0008006" key="4">
    <source>
        <dbReference type="Google" id="ProtNLM"/>
    </source>
</evidence>
<dbReference type="KEGG" id="vg:8684198"/>
<protein>
    <recommendedName>
        <fullName evidence="4">Portal protein</fullName>
    </recommendedName>
</protein>
<dbReference type="GeneID" id="8684198"/>
<evidence type="ECO:0000313" key="2">
    <source>
        <dbReference type="EMBL" id="ACY35908.1"/>
    </source>
</evidence>
<organism evidence="2 3">
    <name type="scientific">Clavibacter phage CMP1</name>
    <dbReference type="NCBI Taxonomy" id="686439"/>
    <lineage>
        <taxon>Viruses</taxon>
        <taxon>Duplodnaviria</taxon>
        <taxon>Heunggongvirae</taxon>
        <taxon>Uroviricota</taxon>
        <taxon>Caudoviricetes</taxon>
        <taxon>Cimpunavirus</taxon>
        <taxon>Cimpunavirus CMP1</taxon>
    </lineage>
</organism>
<evidence type="ECO:0000256" key="1">
    <source>
        <dbReference type="SAM" id="MobiDB-lite"/>
    </source>
</evidence>
<dbReference type="OrthoDB" id="18635at10239"/>
<feature type="region of interest" description="Disordered" evidence="1">
    <location>
        <begin position="462"/>
        <end position="502"/>
    </location>
</feature>
<keyword evidence="3" id="KW-1185">Reference proteome</keyword>
<dbReference type="EMBL" id="GQ241246">
    <property type="protein sequence ID" value="ACY35908.1"/>
    <property type="molecule type" value="Genomic_DNA"/>
</dbReference>
<gene>
    <name evidence="2" type="ORF">CMP1-12</name>
</gene>
<feature type="compositionally biased region" description="Polar residues" evidence="1">
    <location>
        <begin position="467"/>
        <end position="489"/>
    </location>
</feature>
<evidence type="ECO:0000313" key="3">
    <source>
        <dbReference type="Proteomes" id="UP000002628"/>
    </source>
</evidence>
<name>D0U1Z6_9CAUD</name>